<reference evidence="2 3" key="1">
    <citation type="submission" date="2019-10" db="EMBL/GenBank/DDBJ databases">
        <title>Dictyobacter vulcani sp. nov., within the class Ktedonobacteria, isolated from soil of volcanic Mt. Zao.</title>
        <authorList>
            <person name="Zheng Y."/>
            <person name="Wang C.M."/>
            <person name="Sakai Y."/>
            <person name="Abe K."/>
            <person name="Yokota A."/>
            <person name="Yabe S."/>
        </authorList>
    </citation>
    <scope>NUCLEOTIDE SEQUENCE [LARGE SCALE GENOMIC DNA]</scope>
    <source>
        <strain evidence="2 3">W12</strain>
    </source>
</reference>
<proteinExistence type="predicted"/>
<keyword evidence="3" id="KW-1185">Reference proteome</keyword>
<evidence type="ECO:0000256" key="1">
    <source>
        <dbReference type="SAM" id="Phobius"/>
    </source>
</evidence>
<name>A0A5J4KS20_9CHLR</name>
<dbReference type="AlphaFoldDB" id="A0A5J4KS20"/>
<dbReference type="RefSeq" id="WP_151756730.1">
    <property type="nucleotide sequence ID" value="NZ_BKZW01000001.1"/>
</dbReference>
<evidence type="ECO:0000313" key="2">
    <source>
        <dbReference type="EMBL" id="GER88889.1"/>
    </source>
</evidence>
<evidence type="ECO:0000313" key="3">
    <source>
        <dbReference type="Proteomes" id="UP000326912"/>
    </source>
</evidence>
<feature type="transmembrane region" description="Helical" evidence="1">
    <location>
        <begin position="29"/>
        <end position="47"/>
    </location>
</feature>
<accession>A0A5J4KS20</accession>
<keyword evidence="1" id="KW-0812">Transmembrane</keyword>
<feature type="transmembrane region" description="Helical" evidence="1">
    <location>
        <begin position="6"/>
        <end position="22"/>
    </location>
</feature>
<dbReference type="Proteomes" id="UP000326912">
    <property type="component" value="Unassembled WGS sequence"/>
</dbReference>
<keyword evidence="1" id="KW-1133">Transmembrane helix</keyword>
<gene>
    <name evidence="2" type="ORF">KDW_30510</name>
</gene>
<sequence length="70" mass="7874">MTYPMWFGVFAIACMLMALVVYRRTDTRSIVTVVVGIVLVSLVVYNWDALNHLTVAAHLFQAFFHATPGK</sequence>
<comment type="caution">
    <text evidence="2">The sequence shown here is derived from an EMBL/GenBank/DDBJ whole genome shotgun (WGS) entry which is preliminary data.</text>
</comment>
<dbReference type="EMBL" id="BKZW01000001">
    <property type="protein sequence ID" value="GER88889.1"/>
    <property type="molecule type" value="Genomic_DNA"/>
</dbReference>
<protein>
    <submittedName>
        <fullName evidence="2">Uncharacterized protein</fullName>
    </submittedName>
</protein>
<organism evidence="2 3">
    <name type="scientific">Dictyobacter vulcani</name>
    <dbReference type="NCBI Taxonomy" id="2607529"/>
    <lineage>
        <taxon>Bacteria</taxon>
        <taxon>Bacillati</taxon>
        <taxon>Chloroflexota</taxon>
        <taxon>Ktedonobacteria</taxon>
        <taxon>Ktedonobacterales</taxon>
        <taxon>Dictyobacteraceae</taxon>
        <taxon>Dictyobacter</taxon>
    </lineage>
</organism>
<keyword evidence="1" id="KW-0472">Membrane</keyword>